<name>A0ABN7T554_OIKDI</name>
<keyword evidence="9" id="KW-0735">Signal-anchor</keyword>
<dbReference type="InterPro" id="IPR005331">
    <property type="entry name" value="Sulfotransferase"/>
</dbReference>
<evidence type="ECO:0000313" key="11">
    <source>
        <dbReference type="Proteomes" id="UP001158576"/>
    </source>
</evidence>
<gene>
    <name evidence="10" type="ORF">OKIOD_LOCUS13912</name>
</gene>
<keyword evidence="9" id="KW-0119">Carbohydrate metabolism</keyword>
<proteinExistence type="inferred from homology"/>
<dbReference type="PANTHER" id="PTHR12137:SF54">
    <property type="entry name" value="CARBOHYDRATE SULFOTRANSFERASE"/>
    <property type="match status" value="1"/>
</dbReference>
<sequence>MMLREYVAANPGNKAMNHHWTTIFNLCSPCAIKYELITHLENSKEEIPKILELINLSELEIGGQYSLEEGKEGANGAGKDHERRQDELHWSKIPRKTVEELYRHFYLDFVIFGYSTEDVAKYINAADESQSRPSKDAISKSRLILKNMTTNYEKHFTDDIC</sequence>
<keyword evidence="7" id="KW-0472">Membrane</keyword>
<keyword evidence="3 9" id="KW-0808">Transferase</keyword>
<organism evidence="10 11">
    <name type="scientific">Oikopleura dioica</name>
    <name type="common">Tunicate</name>
    <dbReference type="NCBI Taxonomy" id="34765"/>
    <lineage>
        <taxon>Eukaryota</taxon>
        <taxon>Metazoa</taxon>
        <taxon>Chordata</taxon>
        <taxon>Tunicata</taxon>
        <taxon>Appendicularia</taxon>
        <taxon>Copelata</taxon>
        <taxon>Oikopleuridae</taxon>
        <taxon>Oikopleura</taxon>
    </lineage>
</organism>
<evidence type="ECO:0000256" key="2">
    <source>
        <dbReference type="ARBA" id="ARBA00006339"/>
    </source>
</evidence>
<evidence type="ECO:0000256" key="5">
    <source>
        <dbReference type="ARBA" id="ARBA00022989"/>
    </source>
</evidence>
<evidence type="ECO:0000256" key="4">
    <source>
        <dbReference type="ARBA" id="ARBA00022692"/>
    </source>
</evidence>
<keyword evidence="11" id="KW-1185">Reference proteome</keyword>
<keyword evidence="5" id="KW-1133">Transmembrane helix</keyword>
<evidence type="ECO:0000256" key="7">
    <source>
        <dbReference type="ARBA" id="ARBA00023136"/>
    </source>
</evidence>
<dbReference type="EMBL" id="OU015567">
    <property type="protein sequence ID" value="CAG5110783.1"/>
    <property type="molecule type" value="Genomic_DNA"/>
</dbReference>
<keyword evidence="4" id="KW-0812">Transmembrane</keyword>
<evidence type="ECO:0000313" key="10">
    <source>
        <dbReference type="EMBL" id="CAG5110783.1"/>
    </source>
</evidence>
<evidence type="ECO:0000256" key="6">
    <source>
        <dbReference type="ARBA" id="ARBA00023034"/>
    </source>
</evidence>
<dbReference type="Pfam" id="PF03567">
    <property type="entry name" value="Sulfotransfer_2"/>
    <property type="match status" value="1"/>
</dbReference>
<dbReference type="Proteomes" id="UP001158576">
    <property type="component" value="Chromosome 2"/>
</dbReference>
<accession>A0ABN7T554</accession>
<evidence type="ECO:0000256" key="9">
    <source>
        <dbReference type="RuleBase" id="RU364020"/>
    </source>
</evidence>
<dbReference type="EC" id="2.8.2.-" evidence="9"/>
<dbReference type="InterPro" id="IPR018011">
    <property type="entry name" value="Carb_sulfotrans_8-10"/>
</dbReference>
<reference evidence="10 11" key="1">
    <citation type="submission" date="2021-04" db="EMBL/GenBank/DDBJ databases">
        <authorList>
            <person name="Bliznina A."/>
        </authorList>
    </citation>
    <scope>NUCLEOTIDE SEQUENCE [LARGE SCALE GENOMIC DNA]</scope>
</reference>
<evidence type="ECO:0000256" key="8">
    <source>
        <dbReference type="ARBA" id="ARBA00023180"/>
    </source>
</evidence>
<keyword evidence="6 9" id="KW-0333">Golgi apparatus</keyword>
<protein>
    <recommendedName>
        <fullName evidence="9">Carbohydrate sulfotransferase</fullName>
        <ecNumber evidence="9">2.8.2.-</ecNumber>
    </recommendedName>
</protein>
<keyword evidence="8 9" id="KW-0325">Glycoprotein</keyword>
<dbReference type="PANTHER" id="PTHR12137">
    <property type="entry name" value="CARBOHYDRATE SULFOTRANSFERASE"/>
    <property type="match status" value="1"/>
</dbReference>
<comment type="subcellular location">
    <subcellularLocation>
        <location evidence="1 9">Golgi apparatus membrane</location>
        <topology evidence="1 9">Single-pass type II membrane protein</topology>
    </subcellularLocation>
</comment>
<evidence type="ECO:0000256" key="3">
    <source>
        <dbReference type="ARBA" id="ARBA00022679"/>
    </source>
</evidence>
<evidence type="ECO:0000256" key="1">
    <source>
        <dbReference type="ARBA" id="ARBA00004323"/>
    </source>
</evidence>
<comment type="similarity">
    <text evidence="2 9">Belongs to the sulfotransferase 2 family.</text>
</comment>